<organism evidence="2 3">
    <name type="scientific">Thalassovita taeanensis</name>
    <dbReference type="NCBI Taxonomy" id="657014"/>
    <lineage>
        <taxon>Bacteria</taxon>
        <taxon>Pseudomonadati</taxon>
        <taxon>Pseudomonadota</taxon>
        <taxon>Alphaproteobacteria</taxon>
        <taxon>Rhodobacterales</taxon>
        <taxon>Roseobacteraceae</taxon>
        <taxon>Thalassovita</taxon>
    </lineage>
</organism>
<evidence type="ECO:0000259" key="1">
    <source>
        <dbReference type="Pfam" id="PF13403"/>
    </source>
</evidence>
<dbReference type="EMBL" id="FOEP01000005">
    <property type="protein sequence ID" value="SEQ29474.1"/>
    <property type="molecule type" value="Genomic_DNA"/>
</dbReference>
<dbReference type="Pfam" id="PF13403">
    <property type="entry name" value="Hint_2"/>
    <property type="match status" value="1"/>
</dbReference>
<reference evidence="2 3" key="1">
    <citation type="submission" date="2016-10" db="EMBL/GenBank/DDBJ databases">
        <authorList>
            <person name="de Groot N.N."/>
        </authorList>
    </citation>
    <scope>NUCLEOTIDE SEQUENCE [LARGE SCALE GENOMIC DNA]</scope>
    <source>
        <strain evidence="2 3">DSM 22007</strain>
    </source>
</reference>
<dbReference type="Gene3D" id="2.170.16.10">
    <property type="entry name" value="Hedgehog/Intein (Hint) domain"/>
    <property type="match status" value="1"/>
</dbReference>
<gene>
    <name evidence="2" type="ORF">SAMN04488092_105180</name>
</gene>
<feature type="domain" description="Hedgehog/Intein (Hint)" evidence="1">
    <location>
        <begin position="182"/>
        <end position="319"/>
    </location>
</feature>
<dbReference type="AlphaFoldDB" id="A0A1H9EUV1"/>
<proteinExistence type="predicted"/>
<dbReference type="InterPro" id="IPR028992">
    <property type="entry name" value="Hedgehog/Intein_dom"/>
</dbReference>
<accession>A0A1H9EUV1</accession>
<evidence type="ECO:0000313" key="2">
    <source>
        <dbReference type="EMBL" id="SEQ29474.1"/>
    </source>
</evidence>
<dbReference type="OrthoDB" id="6305173at2"/>
<dbReference type="SUPFAM" id="SSF51294">
    <property type="entry name" value="Hedgehog/intein (Hint) domain"/>
    <property type="match status" value="1"/>
</dbReference>
<dbReference type="InterPro" id="IPR036844">
    <property type="entry name" value="Hint_dom_sf"/>
</dbReference>
<name>A0A1H9EUV1_9RHOB</name>
<dbReference type="STRING" id="657014.SAMN04488092_105180"/>
<protein>
    <submittedName>
        <fullName evidence="2">Hint domain-containing protein</fullName>
    </submittedName>
</protein>
<dbReference type="RefSeq" id="WP_090269636.1">
    <property type="nucleotide sequence ID" value="NZ_FOEP01000005.1"/>
</dbReference>
<dbReference type="Proteomes" id="UP000198634">
    <property type="component" value="Unassembled WGS sequence"/>
</dbReference>
<keyword evidence="3" id="KW-1185">Reference proteome</keyword>
<evidence type="ECO:0000313" key="3">
    <source>
        <dbReference type="Proteomes" id="UP000198634"/>
    </source>
</evidence>
<sequence length="367" mass="40027">MPDTTLIINGFSILDNPSVNTNSADGGYIEIMSGNAPFEDDDIVVFSVVNADANGEVTGSSAITGIVVYDNAADYFNDIPKYTYGPMNPGQTASIQGDVSGLGDTYLRFNANVLVSSDPGAPRFNQLLLAPEYDLANDLASGPIRIERYTDVDFDHDGMIDAGTTEVANAYFASDNNGFAAICVTRGTWIETDRGPKAVETLRVGDLVSTLDNGLQPIRWIGSRPVPGVDKLAPVHIRAGALGNMRDLWVSQNHRMLVRGPKAELLFGERDVLVAAKHLVDDHAIRIVPCAEVDYFHFMFDDHQIVFAEACPTESLYPGKQSLRAVTAKARGEILSLFPELEHDQTNAVLSRYELSRDEATVWRRSA</sequence>